<reference evidence="2 4" key="3">
    <citation type="submission" date="2017-06" db="EMBL/GenBank/DDBJ databases">
        <title>A draft genome sequence of Komagataeibacter nataicola LMG 1536.</title>
        <authorList>
            <person name="Skraban J."/>
            <person name="Cleenwerck I."/>
            <person name="Vandamme P."/>
            <person name="Trcek J."/>
        </authorList>
    </citation>
    <scope>NUCLEOTIDE SEQUENCE [LARGE SCALE GENOMIC DNA]</scope>
    <source>
        <strain evidence="2 4">LMG 1536</strain>
    </source>
</reference>
<keyword evidence="4" id="KW-1185">Reference proteome</keyword>
<proteinExistence type="predicted"/>
<name>A0A9N7C5I5_9PROT</name>
<dbReference type="EMBL" id="CP019875">
    <property type="protein sequence ID" value="AQU86743.1"/>
    <property type="molecule type" value="Genomic_DNA"/>
</dbReference>
<dbReference type="RefSeq" id="WP_078524378.1">
    <property type="nucleotide sequence ID" value="NZ_NIRT01000072.1"/>
</dbReference>
<gene>
    <name evidence="1" type="ORF">B0W47_03905</name>
    <name evidence="2" type="ORF">CDI09_16985</name>
</gene>
<dbReference type="Proteomes" id="UP000247512">
    <property type="component" value="Unassembled WGS sequence"/>
</dbReference>
<dbReference type="AlphaFoldDB" id="A0A9N7C5I5"/>
<organism evidence="1 3">
    <name type="scientific">Komagataeibacter nataicola</name>
    <dbReference type="NCBI Taxonomy" id="265960"/>
    <lineage>
        <taxon>Bacteria</taxon>
        <taxon>Pseudomonadati</taxon>
        <taxon>Pseudomonadota</taxon>
        <taxon>Alphaproteobacteria</taxon>
        <taxon>Acetobacterales</taxon>
        <taxon>Acetobacteraceae</taxon>
        <taxon>Komagataeibacter</taxon>
    </lineage>
</organism>
<dbReference type="EMBL" id="NIRT01000072">
    <property type="protein sequence ID" value="PYD64843.1"/>
    <property type="molecule type" value="Genomic_DNA"/>
</dbReference>
<reference evidence="3" key="1">
    <citation type="submission" date="2017-02" db="EMBL/GenBank/DDBJ databases">
        <title>zhang.</title>
        <authorList>
            <person name="Zhang H."/>
        </authorList>
    </citation>
    <scope>NUCLEOTIDE SEQUENCE [LARGE SCALE GENOMIC DNA]</scope>
    <source>
        <strain evidence="3">RZS01</strain>
    </source>
</reference>
<evidence type="ECO:0000313" key="1">
    <source>
        <dbReference type="EMBL" id="AQU86743.1"/>
    </source>
</evidence>
<evidence type="ECO:0000313" key="3">
    <source>
        <dbReference type="Proteomes" id="UP000189683"/>
    </source>
</evidence>
<dbReference type="KEGG" id="kna:B0W47_03905"/>
<dbReference type="Proteomes" id="UP000189683">
    <property type="component" value="Chromosome"/>
</dbReference>
<accession>A0A9N7C5I5</accession>
<protein>
    <submittedName>
        <fullName evidence="1">Uncharacterized protein</fullName>
    </submittedName>
</protein>
<reference evidence="1" key="2">
    <citation type="submission" date="2017-02" db="EMBL/GenBank/DDBJ databases">
        <authorList>
            <person name="Zhang H."/>
        </authorList>
    </citation>
    <scope>NUCLEOTIDE SEQUENCE</scope>
    <source>
        <strain evidence="1">RZS01</strain>
    </source>
</reference>
<evidence type="ECO:0000313" key="2">
    <source>
        <dbReference type="EMBL" id="PYD64843.1"/>
    </source>
</evidence>
<evidence type="ECO:0000313" key="4">
    <source>
        <dbReference type="Proteomes" id="UP000247512"/>
    </source>
</evidence>
<sequence>MNIVRFKAVEDGSRDDLAVLLNAHHGEGRIEQDAKLIGQETGDAAILFVGKDYAGHAVF</sequence>